<proteinExistence type="predicted"/>
<dbReference type="PANTHER" id="PTHR37984">
    <property type="entry name" value="PROTEIN CBG26694"/>
    <property type="match status" value="1"/>
</dbReference>
<feature type="domain" description="Reverse transcriptase/retrotransposon-derived protein RNase H-like" evidence="2">
    <location>
        <begin position="18"/>
        <end position="94"/>
    </location>
</feature>
<dbReference type="OMA" id="CFEKAFV"/>
<dbReference type="InterPro" id="IPR050951">
    <property type="entry name" value="Retrovirus_Pol_polyprotein"/>
</dbReference>
<evidence type="ECO:0000259" key="2">
    <source>
        <dbReference type="Pfam" id="PF17919"/>
    </source>
</evidence>
<sequence>MYRLIKKDVPFVYDQCFEKAFVRLKQSLMESHVLQFPHMDKTFVLETDTTNDGLGAVLAPEGADMKLHPIPYTSRTTQGAETNYASSELEALAVF</sequence>
<dbReference type="InterPro" id="IPR043502">
    <property type="entry name" value="DNA/RNA_pol_sf"/>
</dbReference>
<evidence type="ECO:0000313" key="3">
    <source>
        <dbReference type="EnsemblMetazoa" id="Aqu2.1.44435_001"/>
    </source>
</evidence>
<reference evidence="3" key="1">
    <citation type="submission" date="2017-05" db="UniProtKB">
        <authorList>
            <consortium name="EnsemblMetazoa"/>
        </authorList>
    </citation>
    <scope>IDENTIFICATION</scope>
</reference>
<name>A0A1X7VX40_AMPQE</name>
<dbReference type="EnsemblMetazoa" id="Aqu2.1.44435_001">
    <property type="protein sequence ID" value="Aqu2.1.44435_001"/>
    <property type="gene ID" value="Aqu2.1.44435"/>
</dbReference>
<dbReference type="InterPro" id="IPR041577">
    <property type="entry name" value="RT_RNaseH_2"/>
</dbReference>
<accession>A0A1X7VX40</accession>
<dbReference type="GO" id="GO:0003824">
    <property type="term" value="F:catalytic activity"/>
    <property type="evidence" value="ECO:0007669"/>
    <property type="project" value="UniProtKB-KW"/>
</dbReference>
<organism evidence="3">
    <name type="scientific">Amphimedon queenslandica</name>
    <name type="common">Sponge</name>
    <dbReference type="NCBI Taxonomy" id="400682"/>
    <lineage>
        <taxon>Eukaryota</taxon>
        <taxon>Metazoa</taxon>
        <taxon>Porifera</taxon>
        <taxon>Demospongiae</taxon>
        <taxon>Heteroscleromorpha</taxon>
        <taxon>Haplosclerida</taxon>
        <taxon>Niphatidae</taxon>
        <taxon>Amphimedon</taxon>
    </lineage>
</organism>
<dbReference type="PANTHER" id="PTHR37984:SF5">
    <property type="entry name" value="PROTEIN NYNRIN-LIKE"/>
    <property type="match status" value="1"/>
</dbReference>
<keyword evidence="1" id="KW-0511">Multifunctional enzyme</keyword>
<dbReference type="AlphaFoldDB" id="A0A1X7VX40"/>
<dbReference type="SUPFAM" id="SSF56672">
    <property type="entry name" value="DNA/RNA polymerases"/>
    <property type="match status" value="1"/>
</dbReference>
<protein>
    <recommendedName>
        <fullName evidence="2">Reverse transcriptase/retrotransposon-derived protein RNase H-like domain-containing protein</fullName>
    </recommendedName>
</protein>
<dbReference type="Pfam" id="PF17919">
    <property type="entry name" value="RT_RNaseH_2"/>
    <property type="match status" value="1"/>
</dbReference>
<dbReference type="InParanoid" id="A0A1X7VX40"/>
<evidence type="ECO:0000256" key="1">
    <source>
        <dbReference type="ARBA" id="ARBA00023268"/>
    </source>
</evidence>